<protein>
    <submittedName>
        <fullName evidence="1">Uncharacterized protein</fullName>
    </submittedName>
</protein>
<reference evidence="1 2" key="1">
    <citation type="journal article" date="2021" name="Elife">
        <title>Chloroplast acquisition without the gene transfer in kleptoplastic sea slugs, Plakobranchus ocellatus.</title>
        <authorList>
            <person name="Maeda T."/>
            <person name="Takahashi S."/>
            <person name="Yoshida T."/>
            <person name="Shimamura S."/>
            <person name="Takaki Y."/>
            <person name="Nagai Y."/>
            <person name="Toyoda A."/>
            <person name="Suzuki Y."/>
            <person name="Arimoto A."/>
            <person name="Ishii H."/>
            <person name="Satoh N."/>
            <person name="Nishiyama T."/>
            <person name="Hasebe M."/>
            <person name="Maruyama T."/>
            <person name="Minagawa J."/>
            <person name="Obokata J."/>
            <person name="Shigenobu S."/>
        </authorList>
    </citation>
    <scope>NUCLEOTIDE SEQUENCE [LARGE SCALE GENOMIC DNA]</scope>
</reference>
<sequence>MSGRKLEHLMTIRTFNGKKSWWMAKKYNSRRIVDKFKASRNNATIKARENRMKWGVMVVNAFSMTLDDDDDYFSSRRL</sequence>
<comment type="caution">
    <text evidence="1">The sequence shown here is derived from an EMBL/GenBank/DDBJ whole genome shotgun (WGS) entry which is preliminary data.</text>
</comment>
<gene>
    <name evidence="1" type="ORF">PoB_003243900</name>
</gene>
<name>A0AAV4AHL2_9GAST</name>
<organism evidence="1 2">
    <name type="scientific">Plakobranchus ocellatus</name>
    <dbReference type="NCBI Taxonomy" id="259542"/>
    <lineage>
        <taxon>Eukaryota</taxon>
        <taxon>Metazoa</taxon>
        <taxon>Spiralia</taxon>
        <taxon>Lophotrochozoa</taxon>
        <taxon>Mollusca</taxon>
        <taxon>Gastropoda</taxon>
        <taxon>Heterobranchia</taxon>
        <taxon>Euthyneura</taxon>
        <taxon>Panpulmonata</taxon>
        <taxon>Sacoglossa</taxon>
        <taxon>Placobranchoidea</taxon>
        <taxon>Plakobranchidae</taxon>
        <taxon>Plakobranchus</taxon>
    </lineage>
</organism>
<dbReference type="AlphaFoldDB" id="A0AAV4AHL2"/>
<evidence type="ECO:0000313" key="1">
    <source>
        <dbReference type="EMBL" id="GFO05934.1"/>
    </source>
</evidence>
<keyword evidence="2" id="KW-1185">Reference proteome</keyword>
<dbReference type="EMBL" id="BLXT01003756">
    <property type="protein sequence ID" value="GFO05934.1"/>
    <property type="molecule type" value="Genomic_DNA"/>
</dbReference>
<evidence type="ECO:0000313" key="2">
    <source>
        <dbReference type="Proteomes" id="UP000735302"/>
    </source>
</evidence>
<dbReference type="Proteomes" id="UP000735302">
    <property type="component" value="Unassembled WGS sequence"/>
</dbReference>
<proteinExistence type="predicted"/>
<accession>A0AAV4AHL2</accession>